<proteinExistence type="predicted"/>
<dbReference type="RefSeq" id="XP_041192215.1">
    <property type="nucleotide sequence ID" value="XM_041338395.1"/>
</dbReference>
<reference evidence="1" key="1">
    <citation type="journal article" date="2020" name="New Phytol.">
        <title>Comparative genomics reveals dynamic genome evolution in host specialist ectomycorrhizal fungi.</title>
        <authorList>
            <person name="Lofgren L.A."/>
            <person name="Nguyen N.H."/>
            <person name="Vilgalys R."/>
            <person name="Ruytinx J."/>
            <person name="Liao H.L."/>
            <person name="Branco S."/>
            <person name="Kuo A."/>
            <person name="LaButti K."/>
            <person name="Lipzen A."/>
            <person name="Andreopoulos W."/>
            <person name="Pangilinan J."/>
            <person name="Riley R."/>
            <person name="Hundley H."/>
            <person name="Na H."/>
            <person name="Barry K."/>
            <person name="Grigoriev I.V."/>
            <person name="Stajich J.E."/>
            <person name="Kennedy P.G."/>
        </authorList>
    </citation>
    <scope>NUCLEOTIDE SEQUENCE</scope>
    <source>
        <strain evidence="1">MN1</strain>
    </source>
</reference>
<dbReference type="EMBL" id="JABBWG010000019">
    <property type="protein sequence ID" value="KAG1815078.1"/>
    <property type="molecule type" value="Genomic_DNA"/>
</dbReference>
<sequence length="568" mass="64662">MAQRAHLVLQNLQEFDIPYLRALLENDQASIFQFEEHARAHGYAYWHRKSDGVLRQGVLRKWNHKCTTTYDIYVPNDLFDCPQVLIVSRNPHSHAPPLPVKTPPAIVKCFSSLLLRLEWKLADATPRRLVLDSGFMQELRCVLGWSPTADFDPHLEDLHPSLGNLDHVRRLINVMRMDHFPNETGFDGAKLLADKQKMLPLKQQYIRCVETHDIPNVDSGLRLVICMTSRMSQHLLSSKCLSIDTSFKRVQGWQEFEIESWDDDHMRSVVSARAMTNSQTAEAHLILFWRIFEIATQDTGIPVAFYHIHGFSIESIIADGHRGQAKALRSQVSKNIYDAMLSLASAEAHPNIRTTLSIIPWLKDKESSKFALPAIYRPMSFIPIAIWKALPTTTNGNEQAHRNINRDGINLTLLAGIMRGYEYDVRATSSIDLHIIHGINTRDNESTHLHRAKRAVILHVRSQKQRIKLYSQSTDPPHSPANNNLQLPFVLPLPPFEVNQDHFMQRSNTENESIPLSMYNTLTHALTLGAGIIDYCISTNQRTRKQEPARQTWACISTYSSLSGALGN</sequence>
<evidence type="ECO:0000313" key="2">
    <source>
        <dbReference type="Proteomes" id="UP000807769"/>
    </source>
</evidence>
<keyword evidence="2" id="KW-1185">Reference proteome</keyword>
<dbReference type="Proteomes" id="UP000807769">
    <property type="component" value="Unassembled WGS sequence"/>
</dbReference>
<accession>A0A9P7EA91</accession>
<comment type="caution">
    <text evidence="1">The sequence shown here is derived from an EMBL/GenBank/DDBJ whole genome shotgun (WGS) entry which is preliminary data.</text>
</comment>
<dbReference type="GeneID" id="64632411"/>
<dbReference type="OrthoDB" id="3268409at2759"/>
<name>A0A9P7EA91_9AGAM</name>
<organism evidence="1 2">
    <name type="scientific">Suillus subaureus</name>
    <dbReference type="NCBI Taxonomy" id="48587"/>
    <lineage>
        <taxon>Eukaryota</taxon>
        <taxon>Fungi</taxon>
        <taxon>Dikarya</taxon>
        <taxon>Basidiomycota</taxon>
        <taxon>Agaricomycotina</taxon>
        <taxon>Agaricomycetes</taxon>
        <taxon>Agaricomycetidae</taxon>
        <taxon>Boletales</taxon>
        <taxon>Suillineae</taxon>
        <taxon>Suillaceae</taxon>
        <taxon>Suillus</taxon>
    </lineage>
</organism>
<protein>
    <submittedName>
        <fullName evidence="1">Uncharacterized protein</fullName>
    </submittedName>
</protein>
<dbReference type="AlphaFoldDB" id="A0A9P7EA91"/>
<gene>
    <name evidence="1" type="ORF">BJ212DRAFT_1447397</name>
</gene>
<evidence type="ECO:0000313" key="1">
    <source>
        <dbReference type="EMBL" id="KAG1815078.1"/>
    </source>
</evidence>